<dbReference type="EMBL" id="KZ824538">
    <property type="protein sequence ID" value="RAK92681.1"/>
    <property type="molecule type" value="Genomic_DNA"/>
</dbReference>
<keyword evidence="2" id="KW-1185">Reference proteome</keyword>
<name>A0ACD1ISE6_9EURO</name>
<dbReference type="Proteomes" id="UP000249748">
    <property type="component" value="Unassembled WGS sequence"/>
</dbReference>
<evidence type="ECO:0000313" key="1">
    <source>
        <dbReference type="EMBL" id="RAK92681.1"/>
    </source>
</evidence>
<sequence>MASLLRLRTQTIRRILPSIRTYTSHHYLPRDIPIEEETLPHYNPKQYYPVNIGDIYHSRYQIIGKLGYGSTSTSWVCRDLRYNEYKVLKISTSIPTKDSHNREYRVYEHLANVVEGKGCLHPGQSLIREVYDSFELRNTAVSEGEEGKGEGSIHQCLLLQPMTMSLHDMLQLNSRPFDLPLLKMTIKRILLALDFLHVEAGVVHTDNILLTLHDPTLLPSFAAAESTSPSPRKSSLTDPSHTIYKSRPFPPPKGNKNYGLPTLCDFSEARIGTVQRDSGPFIQPSIYRAPEVIFEMDWGCAVDVWGVAGVIWSLFEGEHLFGEDIFDPRTGHHDPFRHVARMVAVIGESPPREFVCRSETTKQCFDEGGTWIAHDEAPIPGNVSLESLERRLTGTEKEVFLGFMRSMLRWMPEERWTAGELLGHEFLR</sequence>
<organism evidence="1 2">
    <name type="scientific">Aspergillus costaricaensis CBS 115574</name>
    <dbReference type="NCBI Taxonomy" id="1448317"/>
    <lineage>
        <taxon>Eukaryota</taxon>
        <taxon>Fungi</taxon>
        <taxon>Dikarya</taxon>
        <taxon>Ascomycota</taxon>
        <taxon>Pezizomycotina</taxon>
        <taxon>Eurotiomycetes</taxon>
        <taxon>Eurotiomycetidae</taxon>
        <taxon>Eurotiales</taxon>
        <taxon>Aspergillaceae</taxon>
        <taxon>Aspergillus</taxon>
        <taxon>Aspergillus subgen. Circumdati</taxon>
    </lineage>
</organism>
<evidence type="ECO:0000313" key="2">
    <source>
        <dbReference type="Proteomes" id="UP000249748"/>
    </source>
</evidence>
<reference evidence="1" key="1">
    <citation type="submission" date="2018-02" db="EMBL/GenBank/DDBJ databases">
        <title>The genomes of Aspergillus section Nigri reveals drivers in fungal speciation.</title>
        <authorList>
            <consortium name="DOE Joint Genome Institute"/>
            <person name="Vesth T.C."/>
            <person name="Nybo J."/>
            <person name="Theobald S."/>
            <person name="Brandl J."/>
            <person name="Frisvad J.C."/>
            <person name="Nielsen K.F."/>
            <person name="Lyhne E.K."/>
            <person name="Kogle M.E."/>
            <person name="Kuo A."/>
            <person name="Riley R."/>
            <person name="Clum A."/>
            <person name="Nolan M."/>
            <person name="Lipzen A."/>
            <person name="Salamov A."/>
            <person name="Henrissat B."/>
            <person name="Wiebenga A."/>
            <person name="De vries R.P."/>
            <person name="Grigoriev I.V."/>
            <person name="Mortensen U.H."/>
            <person name="Andersen M.R."/>
            <person name="Baker S.E."/>
        </authorList>
    </citation>
    <scope>NUCLEOTIDE SEQUENCE</scope>
    <source>
        <strain evidence="1">CBS 115574</strain>
    </source>
</reference>
<protein>
    <submittedName>
        <fullName evidence="1">Kinase-like protein</fullName>
    </submittedName>
</protein>
<accession>A0ACD1ISE6</accession>
<gene>
    <name evidence="1" type="ORF">BO79DRAFT_166386</name>
</gene>
<proteinExistence type="predicted"/>